<gene>
    <name evidence="1" type="ORF">KHLLAP_LOCUS5368</name>
</gene>
<keyword evidence="2" id="KW-1185">Reference proteome</keyword>
<dbReference type="AlphaFoldDB" id="A0AAI8VI92"/>
<dbReference type="Proteomes" id="UP001295740">
    <property type="component" value="Unassembled WGS sequence"/>
</dbReference>
<sequence length="163" mass="19090">MARLLFDALRSGKPDKEVKKLRVTIRLLLRVDKDGKDKKQENDVAALSDIHIIKFRLMQRSLEPAHVCPWKTCVDRLVHISFAETAPQYRKRLEKYTPGSITTFNVVDYLKALRDTEEFVKKRLIEGTRFYPTPNKLNKNSSLREYQEAFSPSPFDRQKTPPR</sequence>
<reference evidence="1" key="1">
    <citation type="submission" date="2023-10" db="EMBL/GenBank/DDBJ databases">
        <authorList>
            <person name="Hackl T."/>
        </authorList>
    </citation>
    <scope>NUCLEOTIDE SEQUENCE</scope>
</reference>
<organism evidence="1 2">
    <name type="scientific">Anthostomella pinea</name>
    <dbReference type="NCBI Taxonomy" id="933095"/>
    <lineage>
        <taxon>Eukaryota</taxon>
        <taxon>Fungi</taxon>
        <taxon>Dikarya</taxon>
        <taxon>Ascomycota</taxon>
        <taxon>Pezizomycotina</taxon>
        <taxon>Sordariomycetes</taxon>
        <taxon>Xylariomycetidae</taxon>
        <taxon>Xylariales</taxon>
        <taxon>Xylariaceae</taxon>
        <taxon>Anthostomella</taxon>
    </lineage>
</organism>
<accession>A0AAI8VI92</accession>
<protein>
    <submittedName>
        <fullName evidence="1">Uu.00g122940.m01.CDS01</fullName>
    </submittedName>
</protein>
<evidence type="ECO:0000313" key="2">
    <source>
        <dbReference type="Proteomes" id="UP001295740"/>
    </source>
</evidence>
<evidence type="ECO:0000313" key="1">
    <source>
        <dbReference type="EMBL" id="CAJ2504900.1"/>
    </source>
</evidence>
<dbReference type="EMBL" id="CAUWAG010000007">
    <property type="protein sequence ID" value="CAJ2504900.1"/>
    <property type="molecule type" value="Genomic_DNA"/>
</dbReference>
<name>A0AAI8VI92_9PEZI</name>
<comment type="caution">
    <text evidence="1">The sequence shown here is derived from an EMBL/GenBank/DDBJ whole genome shotgun (WGS) entry which is preliminary data.</text>
</comment>
<proteinExistence type="predicted"/>